<dbReference type="OrthoDB" id="3701787at2"/>
<evidence type="ECO:0000313" key="3">
    <source>
        <dbReference type="EMBL" id="MQT04391.1"/>
    </source>
</evidence>
<comment type="caution">
    <text evidence="3">The sequence shown here is derived from an EMBL/GenBank/DDBJ whole genome shotgun (WGS) entry which is preliminary data.</text>
</comment>
<proteinExistence type="predicted"/>
<feature type="compositionally biased region" description="Basic and acidic residues" evidence="1">
    <location>
        <begin position="221"/>
        <end position="233"/>
    </location>
</feature>
<dbReference type="SMART" id="SM00470">
    <property type="entry name" value="ParB"/>
    <property type="match status" value="1"/>
</dbReference>
<sequence>MGTNEQPQLNDGESSDYLIRLRDSELESVPVELVPTSKLIVAYTPRIASEDEEYVRILAESVTPRPPILVHRPTMTVIDGVHRLKAARYRSEELTAVRFFDGSVQDPHLLAVATNVTHGRSLSVADRAVAAERIFVARPQWSDRAVAAVAGLSAKKVAQIRRGFSAHAPELGHRIGRDGRTRPVSSAQGRKLASELIRQDPGASLRQIARRAGISPATVADVRERMSRGEDPLPPRQRLTAAGQLDGTVEGPGGTPMVSIVDGAPGPPRGTAVGVRPEEATGVAPTPCAEASAGTSVRPIPQTGAKPLLHSSAGPHSLGNGPRRCKGPFELLAIFDSLRRDPSLRLNEAGRNVLRMLDACASVVRDRRQIVDTVPAHCKEPMSQLADGYAEIWQLLADDLRRDGIGAPIW</sequence>
<name>A0A646KR97_STRJU</name>
<dbReference type="InterPro" id="IPR003115">
    <property type="entry name" value="ParB_N"/>
</dbReference>
<feature type="region of interest" description="Disordered" evidence="1">
    <location>
        <begin position="221"/>
        <end position="298"/>
    </location>
</feature>
<evidence type="ECO:0000259" key="2">
    <source>
        <dbReference type="SMART" id="SM00470"/>
    </source>
</evidence>
<dbReference type="SUPFAM" id="SSF110849">
    <property type="entry name" value="ParB/Sulfiredoxin"/>
    <property type="match status" value="1"/>
</dbReference>
<dbReference type="Pfam" id="PF13412">
    <property type="entry name" value="HTH_24"/>
    <property type="match status" value="1"/>
</dbReference>
<keyword evidence="4" id="KW-1185">Reference proteome</keyword>
<dbReference type="EMBL" id="VCLA01000191">
    <property type="protein sequence ID" value="MQT04391.1"/>
    <property type="molecule type" value="Genomic_DNA"/>
</dbReference>
<protein>
    <recommendedName>
        <fullName evidence="2">ParB-like N-terminal domain-containing protein</fullName>
    </recommendedName>
</protein>
<dbReference type="RefSeq" id="WP_153525771.1">
    <property type="nucleotide sequence ID" value="NZ_VCLA01000191.1"/>
</dbReference>
<evidence type="ECO:0000313" key="4">
    <source>
        <dbReference type="Proteomes" id="UP000419138"/>
    </source>
</evidence>
<dbReference type="Proteomes" id="UP000419138">
    <property type="component" value="Unassembled WGS sequence"/>
</dbReference>
<organism evidence="3 4">
    <name type="scientific">Streptomyces jumonjinensis</name>
    <dbReference type="NCBI Taxonomy" id="1945"/>
    <lineage>
        <taxon>Bacteria</taxon>
        <taxon>Bacillati</taxon>
        <taxon>Actinomycetota</taxon>
        <taxon>Actinomycetes</taxon>
        <taxon>Kitasatosporales</taxon>
        <taxon>Streptomycetaceae</taxon>
        <taxon>Streptomyces</taxon>
    </lineage>
</organism>
<reference evidence="3 4" key="1">
    <citation type="submission" date="2019-05" db="EMBL/GenBank/DDBJ databases">
        <title>Comparative genomics and metabolomics analyses of clavulanic acid producing Streptomyces species provides insight into specialized metabolism and evolution of beta-lactam biosynthetic gene clusters.</title>
        <authorList>
            <person name="Moore M.A."/>
            <person name="Cruz-Morales P."/>
            <person name="Barona Gomez F."/>
            <person name="Kapil T."/>
        </authorList>
    </citation>
    <scope>NUCLEOTIDE SEQUENCE [LARGE SCALE GENOMIC DNA]</scope>
    <source>
        <strain evidence="3 4">NRRL 5741</strain>
    </source>
</reference>
<dbReference type="AlphaFoldDB" id="A0A646KR97"/>
<evidence type="ECO:0000256" key="1">
    <source>
        <dbReference type="SAM" id="MobiDB-lite"/>
    </source>
</evidence>
<accession>A0A646KR97</accession>
<feature type="domain" description="ParB-like N-terminal" evidence="2">
    <location>
        <begin position="32"/>
        <end position="116"/>
    </location>
</feature>
<gene>
    <name evidence="3" type="ORF">FF041_30800</name>
</gene>
<dbReference type="InterPro" id="IPR036086">
    <property type="entry name" value="ParB/Sulfiredoxin_sf"/>
</dbReference>